<dbReference type="GO" id="GO:0005524">
    <property type="term" value="F:ATP binding"/>
    <property type="evidence" value="ECO:0007669"/>
    <property type="project" value="UniProtKB-KW"/>
</dbReference>
<dbReference type="InterPro" id="IPR008147">
    <property type="entry name" value="Gln_synt_N"/>
</dbReference>
<dbReference type="SUPFAM" id="SSF55931">
    <property type="entry name" value="Glutamine synthetase/guanido kinase"/>
    <property type="match status" value="1"/>
</dbReference>
<sequence>MSVENVMKIIKDNDAKFVSMRFTDTRGMVQHLGWPVSNFSEELFEEDIMFDGSSIAGWQPINESDMAMRLDPHSAVIDPFAQETTVIIRCSIYNPIKGDGIADTAYFGPEPEFFVFDGVRWASGMDSVFYEINSYEGAWNSAQDFDEGPNLGHRPGVKGGYFPVPPIDSMSDLRAAMCQAMMDMGVTVEKHHHEVGTAGQAEIGIKYNTLVRMADQTQSYKYCVKNVAAAHGMTATFMPKPLVGDNGSGMHTHQSLFKDGKSLFVGDMHCGLSQEALYYIGGIFKHARALNAFTNPSTNSYKRLVPGFEAPVLLQYSSFNRSASCRIPFSPEAGRRVEVRFPDPLANPYLAYSAMLLAGLDGIKNKFDPGLPTELDLYELSSADEKAIPHVAASLAEALAALDSDRDFLKAGNVFTDNTIDSYIDLLTEDVKAMQLVTHPLEFEMYYSG</sequence>
<evidence type="ECO:0000256" key="3">
    <source>
        <dbReference type="RuleBase" id="RU000384"/>
    </source>
</evidence>
<evidence type="ECO:0000259" key="5">
    <source>
        <dbReference type="PROSITE" id="PS51986"/>
    </source>
</evidence>
<comment type="catalytic activity">
    <reaction evidence="4">
        <text>L-glutamate + NH4(+) + ATP = L-glutamine + ADP + phosphate + H(+)</text>
        <dbReference type="Rhea" id="RHEA:16169"/>
        <dbReference type="ChEBI" id="CHEBI:15378"/>
        <dbReference type="ChEBI" id="CHEBI:28938"/>
        <dbReference type="ChEBI" id="CHEBI:29985"/>
        <dbReference type="ChEBI" id="CHEBI:30616"/>
        <dbReference type="ChEBI" id="CHEBI:43474"/>
        <dbReference type="ChEBI" id="CHEBI:58359"/>
        <dbReference type="ChEBI" id="CHEBI:456216"/>
        <dbReference type="EC" id="6.3.1.2"/>
    </reaction>
</comment>
<reference evidence="7" key="1">
    <citation type="submission" date="2023-03" db="EMBL/GenBank/DDBJ databases">
        <authorList>
            <person name="Steffen K."/>
            <person name="Cardenas P."/>
        </authorList>
    </citation>
    <scope>NUCLEOTIDE SEQUENCE</scope>
</reference>
<comment type="caution">
    <text evidence="7">The sequence shown here is derived from an EMBL/GenBank/DDBJ whole genome shotgun (WGS) entry which is preliminary data.</text>
</comment>
<dbReference type="SUPFAM" id="SSF54368">
    <property type="entry name" value="Glutamine synthetase, N-terminal domain"/>
    <property type="match status" value="1"/>
</dbReference>
<evidence type="ECO:0000256" key="2">
    <source>
        <dbReference type="PROSITE-ProRule" id="PRU01330"/>
    </source>
</evidence>
<evidence type="ECO:0000256" key="1">
    <source>
        <dbReference type="ARBA" id="ARBA00009897"/>
    </source>
</evidence>
<dbReference type="InterPro" id="IPR036651">
    <property type="entry name" value="Gln_synt_N_sf"/>
</dbReference>
<dbReference type="NCBIfam" id="TIGR00653">
    <property type="entry name" value="GlnA"/>
    <property type="match status" value="1"/>
</dbReference>
<dbReference type="Gene3D" id="3.10.20.70">
    <property type="entry name" value="Glutamine synthetase, N-terminal domain"/>
    <property type="match status" value="1"/>
</dbReference>
<keyword evidence="4" id="KW-0067">ATP-binding</keyword>
<dbReference type="GO" id="GO:0019740">
    <property type="term" value="P:nitrogen utilization"/>
    <property type="evidence" value="ECO:0007669"/>
    <property type="project" value="TreeGrafter"/>
</dbReference>
<dbReference type="GO" id="GO:0004356">
    <property type="term" value="F:glutamine synthetase activity"/>
    <property type="evidence" value="ECO:0007669"/>
    <property type="project" value="UniProtKB-EC"/>
</dbReference>
<dbReference type="EC" id="6.3.1.2" evidence="4"/>
<dbReference type="Gene3D" id="3.30.590.10">
    <property type="entry name" value="Glutamine synthetase/guanido kinase, catalytic domain"/>
    <property type="match status" value="1"/>
</dbReference>
<name>A0AA35SZ71_GEOBA</name>
<dbReference type="Pfam" id="PF00120">
    <property type="entry name" value="Gln-synt_C"/>
    <property type="match status" value="1"/>
</dbReference>
<evidence type="ECO:0000313" key="7">
    <source>
        <dbReference type="EMBL" id="CAI8038354.1"/>
    </source>
</evidence>
<protein>
    <recommendedName>
        <fullName evidence="4">Glutamine synthetase</fullName>
        <ecNumber evidence="4">6.3.1.2</ecNumber>
    </recommendedName>
</protein>
<dbReference type="AlphaFoldDB" id="A0AA35SZ71"/>
<dbReference type="Proteomes" id="UP001174909">
    <property type="component" value="Unassembled WGS sequence"/>
</dbReference>
<keyword evidence="4" id="KW-0547">Nucleotide-binding</keyword>
<dbReference type="PANTHER" id="PTHR43407:SF2">
    <property type="entry name" value="GLUTAMINE SYNTHETASE"/>
    <property type="match status" value="1"/>
</dbReference>
<dbReference type="PROSITE" id="PS00181">
    <property type="entry name" value="GLNA_ATP"/>
    <property type="match status" value="1"/>
</dbReference>
<dbReference type="FunFam" id="3.30.590.10:FF:000001">
    <property type="entry name" value="Glutamine synthetase"/>
    <property type="match status" value="1"/>
</dbReference>
<evidence type="ECO:0000313" key="8">
    <source>
        <dbReference type="Proteomes" id="UP001174909"/>
    </source>
</evidence>
<keyword evidence="8" id="KW-1185">Reference proteome</keyword>
<dbReference type="GO" id="GO:0006542">
    <property type="term" value="P:glutamine biosynthetic process"/>
    <property type="evidence" value="ECO:0007669"/>
    <property type="project" value="InterPro"/>
</dbReference>
<keyword evidence="4" id="KW-0436">Ligase</keyword>
<dbReference type="InterPro" id="IPR027302">
    <property type="entry name" value="Gln_synth_N_conserv_site"/>
</dbReference>
<dbReference type="PROSITE" id="PS51986">
    <property type="entry name" value="GS_BETA_GRASP"/>
    <property type="match status" value="1"/>
</dbReference>
<organism evidence="7 8">
    <name type="scientific">Geodia barretti</name>
    <name type="common">Barrett's horny sponge</name>
    <dbReference type="NCBI Taxonomy" id="519541"/>
    <lineage>
        <taxon>Eukaryota</taxon>
        <taxon>Metazoa</taxon>
        <taxon>Porifera</taxon>
        <taxon>Demospongiae</taxon>
        <taxon>Heteroscleromorpha</taxon>
        <taxon>Tetractinellida</taxon>
        <taxon>Astrophorina</taxon>
        <taxon>Geodiidae</taxon>
        <taxon>Geodia</taxon>
    </lineage>
</organism>
<evidence type="ECO:0000259" key="6">
    <source>
        <dbReference type="PROSITE" id="PS51987"/>
    </source>
</evidence>
<feature type="domain" description="GS beta-grasp" evidence="5">
    <location>
        <begin position="13"/>
        <end position="97"/>
    </location>
</feature>
<dbReference type="InterPro" id="IPR008146">
    <property type="entry name" value="Gln_synth_cat_dom"/>
</dbReference>
<comment type="similarity">
    <text evidence="1 2 3">Belongs to the glutamine synthetase family.</text>
</comment>
<dbReference type="InterPro" id="IPR004809">
    <property type="entry name" value="Gln_synth_I"/>
</dbReference>
<dbReference type="Pfam" id="PF03951">
    <property type="entry name" value="Gln-synt_N"/>
    <property type="match status" value="1"/>
</dbReference>
<dbReference type="GO" id="GO:0005737">
    <property type="term" value="C:cytoplasm"/>
    <property type="evidence" value="ECO:0007669"/>
    <property type="project" value="TreeGrafter"/>
</dbReference>
<gene>
    <name evidence="7" type="ORF">GBAR_LOCUS21387</name>
</gene>
<dbReference type="EMBL" id="CASHTH010002987">
    <property type="protein sequence ID" value="CAI8038354.1"/>
    <property type="molecule type" value="Genomic_DNA"/>
</dbReference>
<dbReference type="PANTHER" id="PTHR43407">
    <property type="entry name" value="GLUTAMINE SYNTHETASE"/>
    <property type="match status" value="1"/>
</dbReference>
<dbReference type="PROSITE" id="PS00180">
    <property type="entry name" value="GLNA_1"/>
    <property type="match status" value="1"/>
</dbReference>
<evidence type="ECO:0000256" key="4">
    <source>
        <dbReference type="RuleBase" id="RU004356"/>
    </source>
</evidence>
<dbReference type="InterPro" id="IPR027303">
    <property type="entry name" value="Gln_synth_gly_rich_site"/>
</dbReference>
<dbReference type="GO" id="GO:0016020">
    <property type="term" value="C:membrane"/>
    <property type="evidence" value="ECO:0007669"/>
    <property type="project" value="TreeGrafter"/>
</dbReference>
<dbReference type="PROSITE" id="PS51987">
    <property type="entry name" value="GS_CATALYTIC"/>
    <property type="match status" value="1"/>
</dbReference>
<dbReference type="SMART" id="SM01230">
    <property type="entry name" value="Gln-synt_C"/>
    <property type="match status" value="1"/>
</dbReference>
<feature type="domain" description="GS catalytic" evidence="6">
    <location>
        <begin position="88"/>
        <end position="449"/>
    </location>
</feature>
<accession>A0AA35SZ71</accession>
<proteinExistence type="inferred from homology"/>
<dbReference type="InterPro" id="IPR014746">
    <property type="entry name" value="Gln_synth/guanido_kin_cat_dom"/>
</dbReference>